<accession>A0A5M6DBI0</accession>
<feature type="compositionally biased region" description="Low complexity" evidence="1">
    <location>
        <begin position="606"/>
        <end position="619"/>
    </location>
</feature>
<proteinExistence type="predicted"/>
<feature type="chain" id="PRO_5024340477" evidence="3">
    <location>
        <begin position="24"/>
        <end position="673"/>
    </location>
</feature>
<dbReference type="RefSeq" id="WP_150076423.1">
    <property type="nucleotide sequence ID" value="NZ_VWOX01000005.1"/>
</dbReference>
<keyword evidence="2" id="KW-0812">Transmembrane</keyword>
<dbReference type="Proteomes" id="UP000324479">
    <property type="component" value="Unassembled WGS sequence"/>
</dbReference>
<evidence type="ECO:0000313" key="5">
    <source>
        <dbReference type="Proteomes" id="UP000324479"/>
    </source>
</evidence>
<evidence type="ECO:0000256" key="3">
    <source>
        <dbReference type="SAM" id="SignalP"/>
    </source>
</evidence>
<dbReference type="EMBL" id="VWOX01000005">
    <property type="protein sequence ID" value="KAA5543672.1"/>
    <property type="molecule type" value="Genomic_DNA"/>
</dbReference>
<feature type="compositionally biased region" description="Low complexity" evidence="1">
    <location>
        <begin position="223"/>
        <end position="234"/>
    </location>
</feature>
<organism evidence="4 5">
    <name type="scientific">Roseiconus nitratireducens</name>
    <dbReference type="NCBI Taxonomy" id="2605748"/>
    <lineage>
        <taxon>Bacteria</taxon>
        <taxon>Pseudomonadati</taxon>
        <taxon>Planctomycetota</taxon>
        <taxon>Planctomycetia</taxon>
        <taxon>Pirellulales</taxon>
        <taxon>Pirellulaceae</taxon>
        <taxon>Roseiconus</taxon>
    </lineage>
</organism>
<keyword evidence="2" id="KW-0472">Membrane</keyword>
<feature type="region of interest" description="Disordered" evidence="1">
    <location>
        <begin position="140"/>
        <end position="334"/>
    </location>
</feature>
<feature type="region of interest" description="Disordered" evidence="1">
    <location>
        <begin position="530"/>
        <end position="623"/>
    </location>
</feature>
<evidence type="ECO:0000256" key="2">
    <source>
        <dbReference type="SAM" id="Phobius"/>
    </source>
</evidence>
<keyword evidence="2" id="KW-1133">Transmembrane helix</keyword>
<keyword evidence="3" id="KW-0732">Signal</keyword>
<feature type="compositionally biased region" description="Basic and acidic residues" evidence="1">
    <location>
        <begin position="470"/>
        <end position="479"/>
    </location>
</feature>
<gene>
    <name evidence="4" type="ORF">FYK55_10735</name>
</gene>
<name>A0A5M6DBI0_9BACT</name>
<feature type="signal peptide" evidence="3">
    <location>
        <begin position="1"/>
        <end position="23"/>
    </location>
</feature>
<reference evidence="4 5" key="1">
    <citation type="submission" date="2019-08" db="EMBL/GenBank/DDBJ databases">
        <authorList>
            <person name="Dhanesh K."/>
            <person name="Kumar G."/>
            <person name="Sasikala C."/>
            <person name="Venkata Ramana C."/>
        </authorList>
    </citation>
    <scope>NUCLEOTIDE SEQUENCE [LARGE SCALE GENOMIC DNA]</scope>
    <source>
        <strain evidence="4 5">JC645</strain>
    </source>
</reference>
<feature type="region of interest" description="Disordered" evidence="1">
    <location>
        <begin position="65"/>
        <end position="114"/>
    </location>
</feature>
<feature type="compositionally biased region" description="Polar residues" evidence="1">
    <location>
        <begin position="325"/>
        <end position="334"/>
    </location>
</feature>
<feature type="region of interest" description="Disordered" evidence="1">
    <location>
        <begin position="410"/>
        <end position="479"/>
    </location>
</feature>
<feature type="transmembrane region" description="Helical" evidence="2">
    <location>
        <begin position="629"/>
        <end position="648"/>
    </location>
</feature>
<protein>
    <submittedName>
        <fullName evidence="4">Uncharacterized protein</fullName>
    </submittedName>
</protein>
<keyword evidence="5" id="KW-1185">Reference proteome</keyword>
<feature type="compositionally biased region" description="Low complexity" evidence="1">
    <location>
        <begin position="294"/>
        <end position="311"/>
    </location>
</feature>
<sequence length="673" mass="68637">MGEPIRILAVAALWMATIGGDAAAQSSAFFPARDGCDDSRATASVIHSSAGGTRDFVSAEAAVDDYSPVEQPTLPASPPKSESEPEEAEPTTAKASSLRLFKPQGPGGFTIPDSLSTVADEVRDKVDGAAGAMNFADFSGGVDPRRATTTTNGPSTAPTSVRDSSWMTNSPQSTNYFPSTAPVSTSGAASPPGMGTGVSPVGATQEIPGNGQSAGGQSGAGLGSSSNFGSPPSGVFLPPAMGAGRTDKTYGAEFGRTAATNGSPSAGDRPVYGPPTAAEAGFDPSLYDPARYNAGGSSSGTSARSASSSGAMGSGTLGMPGASLPPSNAASAYSQNQLRGGYGSSTTSGTQNIGANAGATQASTLPTTWTANDIVRLGAYFQIPANDPRLQNQAYVNQLYAEYRKRESQSATAGANVPPPAVNGINPPGSPFAGRPDQGSPFARRDSEFGSGSGSDRVASASDLLAPSSRGREDVDPRLSEKDIAGLPINGWSYDKYGNPIDKERNILDRFGNRVDDETAYELTIGRKHREAARETAVAKGQSGGQRDDARSQVPASVPPGIVNSAGQPQGIDPRIAMAGGTAGLSGRTNVNRPPSSGSDLGGGSSSSDSGSGPAANDSAPERHRSNPYVNVFLLCSLVANGFLFLWLHRLWYHHRDLIASSRMAASGLSSAD</sequence>
<comment type="caution">
    <text evidence="4">The sequence shown here is derived from an EMBL/GenBank/DDBJ whole genome shotgun (WGS) entry which is preliminary data.</text>
</comment>
<feature type="compositionally biased region" description="Low complexity" evidence="1">
    <location>
        <begin position="147"/>
        <end position="160"/>
    </location>
</feature>
<dbReference type="AlphaFoldDB" id="A0A5M6DBI0"/>
<evidence type="ECO:0000313" key="4">
    <source>
        <dbReference type="EMBL" id="KAA5543672.1"/>
    </source>
</evidence>
<feature type="compositionally biased region" description="Gly residues" evidence="1">
    <location>
        <begin position="212"/>
        <end position="222"/>
    </location>
</feature>
<evidence type="ECO:0000256" key="1">
    <source>
        <dbReference type="SAM" id="MobiDB-lite"/>
    </source>
</evidence>
<feature type="compositionally biased region" description="Polar residues" evidence="1">
    <location>
        <begin position="161"/>
        <end position="188"/>
    </location>
</feature>